<evidence type="ECO:0000256" key="6">
    <source>
        <dbReference type="ARBA" id="ARBA00022556"/>
    </source>
</evidence>
<comment type="catalytic activity">
    <reaction evidence="10 11">
        <text>a lipid X + a UDP-2-N,3-O-bis[(3R)-3-hydroxyacyl]-alpha-D-glucosamine = a lipid A disaccharide + UDP + H(+)</text>
        <dbReference type="Rhea" id="RHEA:67828"/>
        <dbReference type="ChEBI" id="CHEBI:15378"/>
        <dbReference type="ChEBI" id="CHEBI:58223"/>
        <dbReference type="ChEBI" id="CHEBI:137748"/>
        <dbReference type="ChEBI" id="CHEBI:176338"/>
        <dbReference type="ChEBI" id="CHEBI:176343"/>
        <dbReference type="EC" id="2.4.1.182"/>
    </reaction>
</comment>
<accession>A0AA86MEL4</accession>
<dbReference type="GO" id="GO:0009245">
    <property type="term" value="P:lipid A biosynthetic process"/>
    <property type="evidence" value="ECO:0007669"/>
    <property type="project" value="UniProtKB-UniRule"/>
</dbReference>
<reference evidence="12 13" key="1">
    <citation type="submission" date="2023-10" db="EMBL/GenBank/DDBJ databases">
        <title>Complete Genome Sequence of Limnobacter thiooxidans CS-K2T, Isolated from freshwater lake sediments in Bavaria, Germany.</title>
        <authorList>
            <person name="Naruki M."/>
            <person name="Watanabe A."/>
            <person name="Warashina T."/>
            <person name="Morita T."/>
            <person name="Arakawa K."/>
        </authorList>
    </citation>
    <scope>NUCLEOTIDE SEQUENCE [LARGE SCALE GENOMIC DNA]</scope>
    <source>
        <strain evidence="12 13">CS-K2</strain>
    </source>
</reference>
<dbReference type="AlphaFoldDB" id="A0AA86MEL4"/>
<gene>
    <name evidence="11 12" type="primary">lpxB</name>
    <name evidence="12" type="ORF">RGQ30_15960</name>
</gene>
<dbReference type="EMBL" id="AP028947">
    <property type="protein sequence ID" value="BET26095.1"/>
    <property type="molecule type" value="Genomic_DNA"/>
</dbReference>
<dbReference type="PANTHER" id="PTHR30372">
    <property type="entry name" value="LIPID-A-DISACCHARIDE SYNTHASE"/>
    <property type="match status" value="1"/>
</dbReference>
<dbReference type="RefSeq" id="WP_130556405.1">
    <property type="nucleotide sequence ID" value="NZ_AP028947.1"/>
</dbReference>
<dbReference type="GO" id="GO:0008915">
    <property type="term" value="F:lipid-A-disaccharide synthase activity"/>
    <property type="evidence" value="ECO:0007669"/>
    <property type="project" value="UniProtKB-UniRule"/>
</dbReference>
<keyword evidence="8 11" id="KW-0808">Transferase</keyword>
<name>A0AA86MEL4_9BURK</name>
<evidence type="ECO:0000256" key="8">
    <source>
        <dbReference type="ARBA" id="ARBA00022679"/>
    </source>
</evidence>
<keyword evidence="5 11" id="KW-0444">Lipid biosynthesis</keyword>
<dbReference type="PANTHER" id="PTHR30372:SF4">
    <property type="entry name" value="LIPID-A-DISACCHARIDE SYNTHASE, MITOCHONDRIAL-RELATED"/>
    <property type="match status" value="1"/>
</dbReference>
<keyword evidence="9 11" id="KW-0443">Lipid metabolism</keyword>
<dbReference type="KEGG" id="lto:RGQ30_15960"/>
<evidence type="ECO:0000313" key="12">
    <source>
        <dbReference type="EMBL" id="BET26095.1"/>
    </source>
</evidence>
<comment type="function">
    <text evidence="1 11">Condensation of UDP-2,3-diacylglucosamine and 2,3-diacylglucosamine-1-phosphate to form lipid A disaccharide, a precursor of lipid A, a phosphorylated glycolipid that anchors the lipopolysaccharide to the outer membrane of the cell.</text>
</comment>
<keyword evidence="13" id="KW-1185">Reference proteome</keyword>
<evidence type="ECO:0000256" key="3">
    <source>
        <dbReference type="ARBA" id="ARBA00012687"/>
    </source>
</evidence>
<comment type="pathway">
    <text evidence="11">Bacterial outer membrane biogenesis; LPS lipid A biosynthesis.</text>
</comment>
<evidence type="ECO:0000256" key="11">
    <source>
        <dbReference type="HAMAP-Rule" id="MF_00392"/>
    </source>
</evidence>
<evidence type="ECO:0000256" key="2">
    <source>
        <dbReference type="ARBA" id="ARBA00007868"/>
    </source>
</evidence>
<evidence type="ECO:0000256" key="7">
    <source>
        <dbReference type="ARBA" id="ARBA00022676"/>
    </source>
</evidence>
<dbReference type="GO" id="GO:0016020">
    <property type="term" value="C:membrane"/>
    <property type="evidence" value="ECO:0007669"/>
    <property type="project" value="GOC"/>
</dbReference>
<dbReference type="NCBIfam" id="TIGR00215">
    <property type="entry name" value="lpxB"/>
    <property type="match status" value="1"/>
</dbReference>
<dbReference type="InterPro" id="IPR003835">
    <property type="entry name" value="Glyco_trans_19"/>
</dbReference>
<proteinExistence type="inferred from homology"/>
<dbReference type="Pfam" id="PF02684">
    <property type="entry name" value="LpxB"/>
    <property type="match status" value="1"/>
</dbReference>
<evidence type="ECO:0000256" key="1">
    <source>
        <dbReference type="ARBA" id="ARBA00002056"/>
    </source>
</evidence>
<evidence type="ECO:0000256" key="10">
    <source>
        <dbReference type="ARBA" id="ARBA00048975"/>
    </source>
</evidence>
<dbReference type="HAMAP" id="MF_00392">
    <property type="entry name" value="LpxB"/>
    <property type="match status" value="1"/>
</dbReference>
<keyword evidence="7 11" id="KW-0328">Glycosyltransferase</keyword>
<evidence type="ECO:0000256" key="5">
    <source>
        <dbReference type="ARBA" id="ARBA00022516"/>
    </source>
</evidence>
<evidence type="ECO:0000313" key="13">
    <source>
        <dbReference type="Proteomes" id="UP001329151"/>
    </source>
</evidence>
<protein>
    <recommendedName>
        <fullName evidence="4 11">Lipid-A-disaccharide synthase</fullName>
        <ecNumber evidence="3 11">2.4.1.182</ecNumber>
    </recommendedName>
</protein>
<evidence type="ECO:0000256" key="4">
    <source>
        <dbReference type="ARBA" id="ARBA00020902"/>
    </source>
</evidence>
<sequence length="393" mass="43560">MFGSLTPYPADPADLAIVVGEASGDWIGALAIEQLIKTQPLQNPLRLEGIAGAKLRELGVKALHQSEELSVRGYVEVLRHLPRLLNMRKSLIQHWSTVSRPKVFVGVDAPDFNLNLELALRESGVPTIQVVCPSIWAWRMERIHKIKAACSHVLCIFPFEPEILAKEGIPATYIGHPMAALVPNEIDPASYRNKLGLQMDGQLLAVLPGSRGAEVKYIGPAFVQAAMALVEKKPNLRFVTPMPPGSTLLNQFKAMIPPQLLDRWTLVEGHSHECMAAADAVMLASGTATLEAMMYRKPMVIAYKMPWLSYQMMKGKGYMPFVGLPNILLNEFAVPELLQDDATPEALAEKVLFQLDNDANRNRLERLFAEQHQRLLQPSGDIACRVIQQVMHG</sequence>
<keyword evidence="6 11" id="KW-0441">Lipid A biosynthesis</keyword>
<dbReference type="GO" id="GO:0005543">
    <property type="term" value="F:phospholipid binding"/>
    <property type="evidence" value="ECO:0007669"/>
    <property type="project" value="TreeGrafter"/>
</dbReference>
<dbReference type="Proteomes" id="UP001329151">
    <property type="component" value="Chromosome"/>
</dbReference>
<comment type="similarity">
    <text evidence="2 11">Belongs to the LpxB family.</text>
</comment>
<organism evidence="12 13">
    <name type="scientific">Limnobacter thiooxidans</name>
    <dbReference type="NCBI Taxonomy" id="131080"/>
    <lineage>
        <taxon>Bacteria</taxon>
        <taxon>Pseudomonadati</taxon>
        <taxon>Pseudomonadota</taxon>
        <taxon>Betaproteobacteria</taxon>
        <taxon>Burkholderiales</taxon>
        <taxon>Burkholderiaceae</taxon>
        <taxon>Limnobacter</taxon>
    </lineage>
</organism>
<dbReference type="SUPFAM" id="SSF53756">
    <property type="entry name" value="UDP-Glycosyltransferase/glycogen phosphorylase"/>
    <property type="match status" value="1"/>
</dbReference>
<evidence type="ECO:0000256" key="9">
    <source>
        <dbReference type="ARBA" id="ARBA00023098"/>
    </source>
</evidence>
<dbReference type="EC" id="2.4.1.182" evidence="3 11"/>